<comment type="caution">
    <text evidence="2">The sequence shown here is derived from an EMBL/GenBank/DDBJ whole genome shotgun (WGS) entry which is preliminary data.</text>
</comment>
<dbReference type="EMBL" id="JBBUTG010000049">
    <property type="protein sequence ID" value="MEK8035006.1"/>
    <property type="molecule type" value="Genomic_DNA"/>
</dbReference>
<accession>A0ABU9BYE5</accession>
<keyword evidence="3" id="KW-1185">Reference proteome</keyword>
<keyword evidence="1" id="KW-0472">Membrane</keyword>
<name>A0ABU9BYE5_9BURK</name>
<feature type="transmembrane region" description="Helical" evidence="1">
    <location>
        <begin position="66"/>
        <end position="85"/>
    </location>
</feature>
<evidence type="ECO:0000313" key="2">
    <source>
        <dbReference type="EMBL" id="MEK8035006.1"/>
    </source>
</evidence>
<protein>
    <submittedName>
        <fullName evidence="2">Uncharacterized protein</fullName>
    </submittedName>
</protein>
<sequence length="132" mass="13697">MAHIAGLVTGTLLLLAVLNLQQALHIPVWFQAVLAVALGALNGYLWSSKAPPPIPLRDAIKYAAQWLAIVLALAVIDTAIGTAAGASTVSEAFLNSGMFGGPADLFLFLAGLFVGAPTLVRSVLLHRVQNAT</sequence>
<feature type="transmembrane region" description="Helical" evidence="1">
    <location>
        <begin position="105"/>
        <end position="124"/>
    </location>
</feature>
<evidence type="ECO:0000313" key="3">
    <source>
        <dbReference type="Proteomes" id="UP001371218"/>
    </source>
</evidence>
<dbReference type="RefSeq" id="WP_341429441.1">
    <property type="nucleotide sequence ID" value="NZ_JBBUTG010000049.1"/>
</dbReference>
<reference evidence="2 3" key="1">
    <citation type="submission" date="2024-04" db="EMBL/GenBank/DDBJ databases">
        <title>Novel species of the genus Ideonella isolated from streams.</title>
        <authorList>
            <person name="Lu H."/>
        </authorList>
    </citation>
    <scope>NUCLEOTIDE SEQUENCE [LARGE SCALE GENOMIC DNA]</scope>
    <source>
        <strain evidence="2 3">DXS29W</strain>
    </source>
</reference>
<evidence type="ECO:0000256" key="1">
    <source>
        <dbReference type="SAM" id="Phobius"/>
    </source>
</evidence>
<keyword evidence="1" id="KW-0812">Transmembrane</keyword>
<feature type="transmembrane region" description="Helical" evidence="1">
    <location>
        <begin position="29"/>
        <end position="46"/>
    </location>
</feature>
<gene>
    <name evidence="2" type="ORF">AACH06_29675</name>
</gene>
<proteinExistence type="predicted"/>
<organism evidence="2 3">
    <name type="scientific">Ideonella lacteola</name>
    <dbReference type="NCBI Taxonomy" id="2984193"/>
    <lineage>
        <taxon>Bacteria</taxon>
        <taxon>Pseudomonadati</taxon>
        <taxon>Pseudomonadota</taxon>
        <taxon>Betaproteobacteria</taxon>
        <taxon>Burkholderiales</taxon>
        <taxon>Sphaerotilaceae</taxon>
        <taxon>Ideonella</taxon>
    </lineage>
</organism>
<keyword evidence="1" id="KW-1133">Transmembrane helix</keyword>
<dbReference type="Proteomes" id="UP001371218">
    <property type="component" value="Unassembled WGS sequence"/>
</dbReference>